<reference evidence="1" key="1">
    <citation type="submission" date="2023-03" db="EMBL/GenBank/DDBJ databases">
        <title>Chromosome-level genomes of two armyworms, Mythimna separata and Mythimna loreyi, provide insights into the biosynthesis and reception of sex pheromones.</title>
        <authorList>
            <person name="Zhao H."/>
        </authorList>
    </citation>
    <scope>NUCLEOTIDE SEQUENCE</scope>
    <source>
        <strain evidence="1">BeijingLab</strain>
    </source>
</reference>
<protein>
    <submittedName>
        <fullName evidence="1">Uncharacterized protein</fullName>
    </submittedName>
</protein>
<evidence type="ECO:0000313" key="2">
    <source>
        <dbReference type="Proteomes" id="UP001231649"/>
    </source>
</evidence>
<proteinExistence type="predicted"/>
<gene>
    <name evidence="1" type="ORF">PYW08_011853</name>
</gene>
<sequence length="791" mass="90266">MWTNGELELFSGIVHQTSTPYTPQHNGLAERMNRTLVEKGRCMLFHANLPKKLWAEAVGTAAYIVNRSPQKALAGKTPFELWYGKKPDLSHLRIFGSEAMVFVPKEKRQKWDKKSKRVILVGYCDNTKGYRLLDEKTCKIIKSRNVTFFESYKNMDSTAIKNNASASSTNCQDKQVESQLCGSHNSNVLVPAEAPQSEVRNLIPPVAETTDDCVTNEDCDENSSEYETDTGELDVTYTPPRWFRSQHQQGNITLRPRNRAQRNIPDTNENSMFCLLSSFSDPQTVEEALSSPYAKQWRQAMDEEYNSLMKNNTWSLKNLPLDKKVLPCKWVYKTKTGPSGNIVRFKARLVIKGYAQKKGTDYEEVFSPVVKYSTIRYLISLAARLGLEIDQLDAVSAFLQGDIDVDIYMTQPELYEQGPQVCHLHKSLYGLKQASRLWNSKLNTVLQEIGMKRSKSDPCVYFNVNKNTYIAVWVDDLLLFTPNKTERDIIKNRLMQYLEMKDLGKATQCVGLNITKEKDKIMIDQEKYIKEVLDKFGMSDCKPCKTPIEVGQKFTQNADGKEIDYPYQQAIGCLLYIAQGTRPDISFAVNTLSRFNKEPRAEHWTAVKRVLRYLQGTKDMKLTYTKDGESVMKGFCDADWASDTIDRKSCTGYVFISQGGAVSWCSRRQQTVALSTAEAEYMAMSSAAQEALWLRQLHVELGQPLVEPLHIFSDNQSAIKLSANDCYLPRSKHIDIRYHFLREHVNNLEIKFNYCRGDKMIADILTKGTTEHKNLYCLAKMGLRSGVVVRN</sequence>
<dbReference type="EMBL" id="CM056779">
    <property type="protein sequence ID" value="KAJ8719678.1"/>
    <property type="molecule type" value="Genomic_DNA"/>
</dbReference>
<comment type="caution">
    <text evidence="1">The sequence shown here is derived from an EMBL/GenBank/DDBJ whole genome shotgun (WGS) entry which is preliminary data.</text>
</comment>
<organism evidence="1 2">
    <name type="scientific">Mythimna loreyi</name>
    <dbReference type="NCBI Taxonomy" id="667449"/>
    <lineage>
        <taxon>Eukaryota</taxon>
        <taxon>Metazoa</taxon>
        <taxon>Ecdysozoa</taxon>
        <taxon>Arthropoda</taxon>
        <taxon>Hexapoda</taxon>
        <taxon>Insecta</taxon>
        <taxon>Pterygota</taxon>
        <taxon>Neoptera</taxon>
        <taxon>Endopterygota</taxon>
        <taxon>Lepidoptera</taxon>
        <taxon>Glossata</taxon>
        <taxon>Ditrysia</taxon>
        <taxon>Noctuoidea</taxon>
        <taxon>Noctuidae</taxon>
        <taxon>Noctuinae</taxon>
        <taxon>Hadenini</taxon>
        <taxon>Mythimna</taxon>
    </lineage>
</organism>
<evidence type="ECO:0000313" key="1">
    <source>
        <dbReference type="EMBL" id="KAJ8719678.1"/>
    </source>
</evidence>
<name>A0ACC2QLK7_9NEOP</name>
<accession>A0ACC2QLK7</accession>
<keyword evidence="2" id="KW-1185">Reference proteome</keyword>
<dbReference type="Proteomes" id="UP001231649">
    <property type="component" value="Chromosome 3"/>
</dbReference>